<dbReference type="AlphaFoldDB" id="A0A859FK91"/>
<dbReference type="HAMAP" id="MF_00134_B">
    <property type="entry name" value="IGPS_B"/>
    <property type="match status" value="1"/>
</dbReference>
<dbReference type="PANTHER" id="PTHR22854:SF2">
    <property type="entry name" value="INDOLE-3-GLYCEROL-PHOSPHATE SYNTHASE"/>
    <property type="match status" value="1"/>
</dbReference>
<dbReference type="InterPro" id="IPR013785">
    <property type="entry name" value="Aldolase_TIM"/>
</dbReference>
<comment type="catalytic activity">
    <reaction evidence="1 9">
        <text>1-(2-carboxyphenylamino)-1-deoxy-D-ribulose 5-phosphate + H(+) = (1S,2R)-1-C-(indol-3-yl)glycerol 3-phosphate + CO2 + H2O</text>
        <dbReference type="Rhea" id="RHEA:23476"/>
        <dbReference type="ChEBI" id="CHEBI:15377"/>
        <dbReference type="ChEBI" id="CHEBI:15378"/>
        <dbReference type="ChEBI" id="CHEBI:16526"/>
        <dbReference type="ChEBI" id="CHEBI:58613"/>
        <dbReference type="ChEBI" id="CHEBI:58866"/>
        <dbReference type="EC" id="4.1.1.48"/>
    </reaction>
</comment>
<proteinExistence type="inferred from homology"/>
<dbReference type="KEGG" id="psua:FLK61_30760"/>
<dbReference type="EMBL" id="CP041372">
    <property type="protein sequence ID" value="QKS73225.1"/>
    <property type="molecule type" value="Genomic_DNA"/>
</dbReference>
<evidence type="ECO:0000256" key="1">
    <source>
        <dbReference type="ARBA" id="ARBA00001633"/>
    </source>
</evidence>
<dbReference type="EC" id="4.1.1.48" evidence="9"/>
<keyword evidence="7 9" id="KW-0057">Aromatic amino acid biosynthesis</keyword>
<dbReference type="PANTHER" id="PTHR22854">
    <property type="entry name" value="TRYPTOPHAN BIOSYNTHESIS PROTEIN"/>
    <property type="match status" value="1"/>
</dbReference>
<dbReference type="GO" id="GO:0000162">
    <property type="term" value="P:L-tryptophan biosynthetic process"/>
    <property type="evidence" value="ECO:0007669"/>
    <property type="project" value="UniProtKB-UniRule"/>
</dbReference>
<dbReference type="InterPro" id="IPR011060">
    <property type="entry name" value="RibuloseP-bd_barrel"/>
</dbReference>
<feature type="domain" description="Indole-3-glycerol phosphate synthase" evidence="10">
    <location>
        <begin position="8"/>
        <end position="252"/>
    </location>
</feature>
<evidence type="ECO:0000256" key="6">
    <source>
        <dbReference type="ARBA" id="ARBA00022822"/>
    </source>
</evidence>
<organism evidence="11 12">
    <name type="scientific">Paenalkalicoccus suaedae</name>
    <dbReference type="NCBI Taxonomy" id="2592382"/>
    <lineage>
        <taxon>Bacteria</taxon>
        <taxon>Bacillati</taxon>
        <taxon>Bacillota</taxon>
        <taxon>Bacilli</taxon>
        <taxon>Bacillales</taxon>
        <taxon>Bacillaceae</taxon>
        <taxon>Paenalkalicoccus</taxon>
    </lineage>
</organism>
<accession>A0A859FK91</accession>
<dbReference type="CDD" id="cd00331">
    <property type="entry name" value="IGPS"/>
    <property type="match status" value="1"/>
</dbReference>
<keyword evidence="5 9" id="KW-0210">Decarboxylase</keyword>
<dbReference type="InterPro" id="IPR045186">
    <property type="entry name" value="Indole-3-glycerol_P_synth"/>
</dbReference>
<comment type="similarity">
    <text evidence="3 9">Belongs to the TrpC family.</text>
</comment>
<keyword evidence="4 9" id="KW-0028">Amino-acid biosynthesis</keyword>
<keyword evidence="12" id="KW-1185">Reference proteome</keyword>
<keyword evidence="6 9" id="KW-0822">Tryptophan biosynthesis</keyword>
<gene>
    <name evidence="9 11" type="primary">trpC</name>
    <name evidence="11" type="ORF">FLK61_30760</name>
</gene>
<reference evidence="12" key="1">
    <citation type="submission" date="2019-07" db="EMBL/GenBank/DDBJ databases">
        <title>Bacillus alkalisoli sp. nov. isolated from saline soil.</title>
        <authorList>
            <person name="Sun J.-Q."/>
            <person name="Xu L."/>
        </authorList>
    </citation>
    <scope>NUCLEOTIDE SEQUENCE [LARGE SCALE GENOMIC DNA]</scope>
    <source>
        <strain evidence="12">M4U3P1</strain>
    </source>
</reference>
<evidence type="ECO:0000256" key="8">
    <source>
        <dbReference type="ARBA" id="ARBA00023239"/>
    </source>
</evidence>
<dbReference type="Proteomes" id="UP000318138">
    <property type="component" value="Chromosome"/>
</dbReference>
<dbReference type="GO" id="GO:0004640">
    <property type="term" value="F:phosphoribosylanthranilate isomerase activity"/>
    <property type="evidence" value="ECO:0007669"/>
    <property type="project" value="TreeGrafter"/>
</dbReference>
<evidence type="ECO:0000313" key="11">
    <source>
        <dbReference type="EMBL" id="QKS73225.1"/>
    </source>
</evidence>
<protein>
    <recommendedName>
        <fullName evidence="9">Indole-3-glycerol phosphate synthase</fullName>
        <shortName evidence="9">IGPS</shortName>
        <ecNumber evidence="9">4.1.1.48</ecNumber>
    </recommendedName>
</protein>
<dbReference type="SUPFAM" id="SSF51366">
    <property type="entry name" value="Ribulose-phoshate binding barrel"/>
    <property type="match status" value="1"/>
</dbReference>
<keyword evidence="8 9" id="KW-0456">Lyase</keyword>
<sequence>MMTILDTIVERKKQEVQLIEIPSERLVERERLSLVDSIKKSQHPMGIIAEVKKASPSKGILVQDFDPLAIAEEYEKLQVAGISVLTDKDFFQGDDRYLTAIKEAVSIPILRKDFIIDHKQVMQADRIGSDAILLIAAILDGTQLKELYEHARELSMDVLVEVHNEEEIEKVVTHIKPELIGVNNRNLKTFETSLANSERLKPYLPKDALFISESGIATSSDTAFLNQIGVDGLLVGEGFMKSDNKHEFLKALFGDQS</sequence>
<dbReference type="NCBIfam" id="NF001377">
    <property type="entry name" value="PRK00278.2-4"/>
    <property type="match status" value="1"/>
</dbReference>
<comment type="pathway">
    <text evidence="2 9">Amino-acid biosynthesis; L-tryptophan biosynthesis; L-tryptophan from chorismate: step 4/5.</text>
</comment>
<evidence type="ECO:0000256" key="4">
    <source>
        <dbReference type="ARBA" id="ARBA00022605"/>
    </source>
</evidence>
<evidence type="ECO:0000313" key="12">
    <source>
        <dbReference type="Proteomes" id="UP000318138"/>
    </source>
</evidence>
<evidence type="ECO:0000256" key="9">
    <source>
        <dbReference type="HAMAP-Rule" id="MF_00134"/>
    </source>
</evidence>
<dbReference type="PROSITE" id="PS00614">
    <property type="entry name" value="IGPS"/>
    <property type="match status" value="1"/>
</dbReference>
<evidence type="ECO:0000256" key="7">
    <source>
        <dbReference type="ARBA" id="ARBA00023141"/>
    </source>
</evidence>
<dbReference type="Pfam" id="PF00218">
    <property type="entry name" value="IGPS"/>
    <property type="match status" value="1"/>
</dbReference>
<dbReference type="FunFam" id="3.20.20.70:FF:000024">
    <property type="entry name" value="Indole-3-glycerol phosphate synthase"/>
    <property type="match status" value="1"/>
</dbReference>
<evidence type="ECO:0000259" key="10">
    <source>
        <dbReference type="Pfam" id="PF00218"/>
    </source>
</evidence>
<evidence type="ECO:0000256" key="2">
    <source>
        <dbReference type="ARBA" id="ARBA00004696"/>
    </source>
</evidence>
<dbReference type="GO" id="GO:0004425">
    <property type="term" value="F:indole-3-glycerol-phosphate synthase activity"/>
    <property type="evidence" value="ECO:0007669"/>
    <property type="project" value="UniProtKB-UniRule"/>
</dbReference>
<dbReference type="Gene3D" id="3.20.20.70">
    <property type="entry name" value="Aldolase class I"/>
    <property type="match status" value="1"/>
</dbReference>
<name>A0A859FK91_9BACI</name>
<dbReference type="UniPathway" id="UPA00035">
    <property type="reaction ID" value="UER00043"/>
</dbReference>
<dbReference type="InterPro" id="IPR001468">
    <property type="entry name" value="Indole-3-GlycerolPSynthase_CS"/>
</dbReference>
<dbReference type="InterPro" id="IPR013798">
    <property type="entry name" value="Indole-3-glycerol_P_synth_dom"/>
</dbReference>
<evidence type="ECO:0000256" key="3">
    <source>
        <dbReference type="ARBA" id="ARBA00008737"/>
    </source>
</evidence>
<evidence type="ECO:0000256" key="5">
    <source>
        <dbReference type="ARBA" id="ARBA00022793"/>
    </source>
</evidence>